<protein>
    <submittedName>
        <fullName evidence="2">Glycosyltransferase family 2 protein</fullName>
    </submittedName>
</protein>
<dbReference type="Gene3D" id="3.90.550.10">
    <property type="entry name" value="Spore Coat Polysaccharide Biosynthesis Protein SpsA, Chain A"/>
    <property type="match status" value="1"/>
</dbReference>
<keyword evidence="3" id="KW-1185">Reference proteome</keyword>
<organism evidence="2 3">
    <name type="scientific">Xylanibacter brevis</name>
    <dbReference type="NCBI Taxonomy" id="83231"/>
    <lineage>
        <taxon>Bacteria</taxon>
        <taxon>Pseudomonadati</taxon>
        <taxon>Bacteroidota</taxon>
        <taxon>Bacteroidia</taxon>
        <taxon>Bacteroidales</taxon>
        <taxon>Prevotellaceae</taxon>
        <taxon>Xylanibacter</taxon>
    </lineage>
</organism>
<evidence type="ECO:0000259" key="1">
    <source>
        <dbReference type="Pfam" id="PF00535"/>
    </source>
</evidence>
<dbReference type="PANTHER" id="PTHR22916">
    <property type="entry name" value="GLYCOSYLTRANSFERASE"/>
    <property type="match status" value="1"/>
</dbReference>
<comment type="caution">
    <text evidence="2">The sequence shown here is derived from an EMBL/GenBank/DDBJ whole genome shotgun (WGS) entry which is preliminary data.</text>
</comment>
<name>A0ABS9CCL6_9BACT</name>
<dbReference type="InterPro" id="IPR029044">
    <property type="entry name" value="Nucleotide-diphossugar_trans"/>
</dbReference>
<dbReference type="CDD" id="cd00761">
    <property type="entry name" value="Glyco_tranf_GTA_type"/>
    <property type="match status" value="1"/>
</dbReference>
<dbReference type="InterPro" id="IPR001173">
    <property type="entry name" value="Glyco_trans_2-like"/>
</dbReference>
<proteinExistence type="predicted"/>
<reference evidence="2 3" key="1">
    <citation type="submission" date="2020-12" db="EMBL/GenBank/DDBJ databases">
        <title>Whole genome sequences of gut porcine anaerobes.</title>
        <authorList>
            <person name="Kubasova T."/>
            <person name="Jahodarova E."/>
            <person name="Rychlik I."/>
        </authorList>
    </citation>
    <scope>NUCLEOTIDE SEQUENCE [LARGE SCALE GENOMIC DNA]</scope>
    <source>
        <strain evidence="2 3">An925</strain>
    </source>
</reference>
<dbReference type="PANTHER" id="PTHR22916:SF3">
    <property type="entry name" value="UDP-GLCNAC:BETAGAL BETA-1,3-N-ACETYLGLUCOSAMINYLTRANSFERASE-LIKE PROTEIN 1"/>
    <property type="match status" value="1"/>
</dbReference>
<dbReference type="Proteomes" id="UP001200470">
    <property type="component" value="Unassembled WGS sequence"/>
</dbReference>
<dbReference type="EMBL" id="JADYTN010000001">
    <property type="protein sequence ID" value="MCF2562580.1"/>
    <property type="molecule type" value="Genomic_DNA"/>
</dbReference>
<dbReference type="Pfam" id="PF00535">
    <property type="entry name" value="Glycos_transf_2"/>
    <property type="match status" value="1"/>
</dbReference>
<evidence type="ECO:0000313" key="2">
    <source>
        <dbReference type="EMBL" id="MCF2562580.1"/>
    </source>
</evidence>
<gene>
    <name evidence="2" type="ORF">I6E12_00415</name>
</gene>
<dbReference type="RefSeq" id="WP_301637226.1">
    <property type="nucleotide sequence ID" value="NZ_JADYTN010000001.1"/>
</dbReference>
<accession>A0ABS9CCL6</accession>
<feature type="domain" description="Glycosyltransferase 2-like" evidence="1">
    <location>
        <begin position="7"/>
        <end position="135"/>
    </location>
</feature>
<sequence>MSNPKYSFVLSAYKADFLKEAIKSILSQTYRDFELIIVNDASPYDLYSIVASFRDDRITYYKNKSNEGGKSLVNQWNKCIEYAKGTYTIMASDDDLYDSKFLENVDVLVDKYPHVNVLRGRVVRIDKKKRRDRLGIPFKRMAISRRLLLVLVKRNNRLFS</sequence>
<dbReference type="SUPFAM" id="SSF53448">
    <property type="entry name" value="Nucleotide-diphospho-sugar transferases"/>
    <property type="match status" value="1"/>
</dbReference>
<evidence type="ECO:0000313" key="3">
    <source>
        <dbReference type="Proteomes" id="UP001200470"/>
    </source>
</evidence>